<dbReference type="EMBL" id="JBHTMM010000219">
    <property type="protein sequence ID" value="MFD1313574.1"/>
    <property type="molecule type" value="Genomic_DNA"/>
</dbReference>
<organism evidence="3 4">
    <name type="scientific">Streptomyces kaempferi</name>
    <dbReference type="NCBI Taxonomy" id="333725"/>
    <lineage>
        <taxon>Bacteria</taxon>
        <taxon>Bacillati</taxon>
        <taxon>Actinomycetota</taxon>
        <taxon>Actinomycetes</taxon>
        <taxon>Kitasatosporales</taxon>
        <taxon>Streptomycetaceae</taxon>
        <taxon>Streptomyces</taxon>
    </lineage>
</organism>
<gene>
    <name evidence="3" type="ORF">ACFQ5X_48780</name>
</gene>
<feature type="region of interest" description="Disordered" evidence="1">
    <location>
        <begin position="51"/>
        <end position="95"/>
    </location>
</feature>
<evidence type="ECO:0000313" key="4">
    <source>
        <dbReference type="Proteomes" id="UP001597058"/>
    </source>
</evidence>
<feature type="domain" description="Peptidase S24/S26A/S26B/S26C" evidence="2">
    <location>
        <begin position="1"/>
        <end position="51"/>
    </location>
</feature>
<comment type="caution">
    <text evidence="3">The sequence shown here is derived from an EMBL/GenBank/DDBJ whole genome shotgun (WGS) entry which is preliminary data.</text>
</comment>
<dbReference type="Proteomes" id="UP001597058">
    <property type="component" value="Unassembled WGS sequence"/>
</dbReference>
<proteinExistence type="predicted"/>
<protein>
    <submittedName>
        <fullName evidence="3">LexA family protein</fullName>
    </submittedName>
</protein>
<name>A0ABW3XVK4_9ACTN</name>
<dbReference type="PANTHER" id="PTHR33516">
    <property type="entry name" value="LEXA REPRESSOR"/>
    <property type="match status" value="1"/>
</dbReference>
<dbReference type="SUPFAM" id="SSF51306">
    <property type="entry name" value="LexA/Signal peptidase"/>
    <property type="match status" value="1"/>
</dbReference>
<accession>A0ABW3XVK4</accession>
<dbReference type="InterPro" id="IPR015927">
    <property type="entry name" value="Peptidase_S24_S26A/B/C"/>
</dbReference>
<evidence type="ECO:0000313" key="3">
    <source>
        <dbReference type="EMBL" id="MFD1313574.1"/>
    </source>
</evidence>
<dbReference type="InterPro" id="IPR036286">
    <property type="entry name" value="LexA/Signal_pep-like_sf"/>
</dbReference>
<dbReference type="RefSeq" id="WP_381243093.1">
    <property type="nucleotide sequence ID" value="NZ_JBHSKH010000148.1"/>
</dbReference>
<reference evidence="4" key="1">
    <citation type="journal article" date="2019" name="Int. J. Syst. Evol. Microbiol.">
        <title>The Global Catalogue of Microorganisms (GCM) 10K type strain sequencing project: providing services to taxonomists for standard genome sequencing and annotation.</title>
        <authorList>
            <consortium name="The Broad Institute Genomics Platform"/>
            <consortium name="The Broad Institute Genome Sequencing Center for Infectious Disease"/>
            <person name="Wu L."/>
            <person name="Ma J."/>
        </authorList>
    </citation>
    <scope>NUCLEOTIDE SEQUENCE [LARGE SCALE GENOMIC DNA]</scope>
    <source>
        <strain evidence="4">CGMCC 4.7020</strain>
    </source>
</reference>
<feature type="compositionally biased region" description="Basic residues" evidence="1">
    <location>
        <begin position="58"/>
        <end position="72"/>
    </location>
</feature>
<dbReference type="Pfam" id="PF00717">
    <property type="entry name" value="Peptidase_S24"/>
    <property type="match status" value="1"/>
</dbReference>
<evidence type="ECO:0000259" key="2">
    <source>
        <dbReference type="Pfam" id="PF00717"/>
    </source>
</evidence>
<sequence>MIDAVICDGGIETVRRQDSADPGDIVAALLENEATVKVLRREDGRVWLMPRPRLRADPRRRRADPRQGRRRPAPPLTDPALSRARPGGLDGLAPHQAVTSGALPCSTASRCPGT</sequence>
<evidence type="ECO:0000256" key="1">
    <source>
        <dbReference type="SAM" id="MobiDB-lite"/>
    </source>
</evidence>
<dbReference type="PANTHER" id="PTHR33516:SF2">
    <property type="entry name" value="LEXA REPRESSOR-RELATED"/>
    <property type="match status" value="1"/>
</dbReference>
<dbReference type="InterPro" id="IPR050077">
    <property type="entry name" value="LexA_repressor"/>
</dbReference>
<dbReference type="Gene3D" id="2.10.109.10">
    <property type="entry name" value="Umud Fragment, subunit A"/>
    <property type="match status" value="1"/>
</dbReference>
<keyword evidence="4" id="KW-1185">Reference proteome</keyword>
<dbReference type="CDD" id="cd06529">
    <property type="entry name" value="S24_LexA-like"/>
    <property type="match status" value="1"/>
</dbReference>
<dbReference type="InterPro" id="IPR039418">
    <property type="entry name" value="LexA-like"/>
</dbReference>